<accession>A0A1B7N8C9</accession>
<protein>
    <submittedName>
        <fullName evidence="2">Uncharacterized protein</fullName>
    </submittedName>
</protein>
<reference evidence="2 3" key="1">
    <citation type="submission" date="2016-06" db="EMBL/GenBank/DDBJ databases">
        <title>Comparative genomics of the ectomycorrhizal sister species Rhizopogon vinicolor and Rhizopogon vesiculosus (Basidiomycota: Boletales) reveals a divergence of the mating type B locus.</title>
        <authorList>
            <consortium name="DOE Joint Genome Institute"/>
            <person name="Mujic A.B."/>
            <person name="Kuo A."/>
            <person name="Tritt A."/>
            <person name="Lipzen A."/>
            <person name="Chen C."/>
            <person name="Johnson J."/>
            <person name="Sharma A."/>
            <person name="Barry K."/>
            <person name="Grigoriev I.V."/>
            <person name="Spatafora J.W."/>
        </authorList>
    </citation>
    <scope>NUCLEOTIDE SEQUENCE [LARGE SCALE GENOMIC DNA]</scope>
    <source>
        <strain evidence="2 3">AM-OR11-026</strain>
    </source>
</reference>
<dbReference type="EMBL" id="KV448190">
    <property type="protein sequence ID" value="OAX41088.1"/>
    <property type="molecule type" value="Genomic_DNA"/>
</dbReference>
<dbReference type="OrthoDB" id="440424at2759"/>
<dbReference type="InterPro" id="IPR038213">
    <property type="entry name" value="IFI6/IFI27-like_sf"/>
</dbReference>
<evidence type="ECO:0000313" key="2">
    <source>
        <dbReference type="EMBL" id="OAX41088.1"/>
    </source>
</evidence>
<proteinExistence type="predicted"/>
<feature type="signal peptide" evidence="1">
    <location>
        <begin position="1"/>
        <end position="21"/>
    </location>
</feature>
<feature type="chain" id="PRO_5008597876" evidence="1">
    <location>
        <begin position="22"/>
        <end position="314"/>
    </location>
</feature>
<keyword evidence="3" id="KW-1185">Reference proteome</keyword>
<gene>
    <name evidence="2" type="ORF">K503DRAFT_736256</name>
</gene>
<sequence>MRFSTLTCVALAAATLQPVICSNVETNTSTFDESILVQGTLPAAIEEGGEYTVSGVLKSLLDFSAIARRLWDLLHFAHAGEFFWDKVTELGPKFQGHTDGLFHYAMELYPSDTITEFKASVGNVTSTATALHQVIREAAEQHGVPFDSMKGELGDIFNSMFEELKEQFPPPDEAPSHENRVAMISTALDRIEGGFLQFAINHGVSEEPLKSHSSSLKLHAQSIVVTIGTLPIFCGDLVEQHPDLAITLVVAAISVLLPELWLLRQVLRMFGFGPGGPIKGGVAAWLQRWLFGPAVPKGGWFATLQHLAMKAVKL</sequence>
<dbReference type="Gene3D" id="6.10.110.10">
    <property type="match status" value="1"/>
</dbReference>
<evidence type="ECO:0000256" key="1">
    <source>
        <dbReference type="SAM" id="SignalP"/>
    </source>
</evidence>
<dbReference type="AlphaFoldDB" id="A0A1B7N8C9"/>
<keyword evidence="1" id="KW-0732">Signal</keyword>
<organism evidence="2 3">
    <name type="scientific">Rhizopogon vinicolor AM-OR11-026</name>
    <dbReference type="NCBI Taxonomy" id="1314800"/>
    <lineage>
        <taxon>Eukaryota</taxon>
        <taxon>Fungi</taxon>
        <taxon>Dikarya</taxon>
        <taxon>Basidiomycota</taxon>
        <taxon>Agaricomycotina</taxon>
        <taxon>Agaricomycetes</taxon>
        <taxon>Agaricomycetidae</taxon>
        <taxon>Boletales</taxon>
        <taxon>Suillineae</taxon>
        <taxon>Rhizopogonaceae</taxon>
        <taxon>Rhizopogon</taxon>
    </lineage>
</organism>
<dbReference type="Proteomes" id="UP000092154">
    <property type="component" value="Unassembled WGS sequence"/>
</dbReference>
<dbReference type="InParanoid" id="A0A1B7N8C9"/>
<evidence type="ECO:0000313" key="3">
    <source>
        <dbReference type="Proteomes" id="UP000092154"/>
    </source>
</evidence>
<name>A0A1B7N8C9_9AGAM</name>